<dbReference type="NCBIfam" id="NF008201">
    <property type="entry name" value="PRK10958.1"/>
    <property type="match status" value="1"/>
</dbReference>
<evidence type="ECO:0000256" key="3">
    <source>
        <dbReference type="ARBA" id="ARBA00022475"/>
    </source>
</evidence>
<dbReference type="Proteomes" id="UP000014400">
    <property type="component" value="Unassembled WGS sequence"/>
</dbReference>
<evidence type="ECO:0000256" key="7">
    <source>
        <dbReference type="SAM" id="Phobius"/>
    </source>
</evidence>
<dbReference type="PATRIC" id="fig|1203554.3.peg.803"/>
<evidence type="ECO:0000256" key="2">
    <source>
        <dbReference type="ARBA" id="ARBA00007928"/>
    </source>
</evidence>
<dbReference type="RefSeq" id="WP_016474132.1">
    <property type="nucleotide sequence ID" value="NZ_KE150480.1"/>
</dbReference>
<sequence length="224" mass="24092">MFEQFGIINPWIYIAGAFMIVIAPGPNSLYVLKTSVLDGRRAGCAGLLAVLIGDAVLIFLAYLGVAAMIKSHPLAFSMVKIGGGIYLAWIGAKVIWNTFFVKRAKPAGTAAELSVSEQTKPAKGAALRAFRTALGLSLTNPKSILFYVSFFVQFIDSSYAHPGISYFILAMILESFSVMWFAVLITLGAALLRSLARVPSLRKLGNTALGSLFLFFASKLVLDA</sequence>
<evidence type="ECO:0000313" key="8">
    <source>
        <dbReference type="EMBL" id="EPD99993.1"/>
    </source>
</evidence>
<feature type="transmembrane region" description="Helical" evidence="7">
    <location>
        <begin position="44"/>
        <end position="69"/>
    </location>
</feature>
<keyword evidence="6 7" id="KW-0472">Membrane</keyword>
<protein>
    <recommendedName>
        <fullName evidence="10">Homoserine/Threonine efflux protein</fullName>
    </recommendedName>
</protein>
<dbReference type="PANTHER" id="PTHR30086:SF15">
    <property type="entry name" value="LEUCINE EFFLUX PROTEIN"/>
    <property type="match status" value="1"/>
</dbReference>
<proteinExistence type="inferred from homology"/>
<accession>S3BF98</accession>
<dbReference type="GeneID" id="64061380"/>
<dbReference type="GO" id="GO:0005886">
    <property type="term" value="C:plasma membrane"/>
    <property type="evidence" value="ECO:0007669"/>
    <property type="project" value="UniProtKB-SubCell"/>
</dbReference>
<comment type="caution">
    <text evidence="8">The sequence shown here is derived from an EMBL/GenBank/DDBJ whole genome shotgun (WGS) entry which is preliminary data.</text>
</comment>
<dbReference type="InterPro" id="IPR001123">
    <property type="entry name" value="LeuE-type"/>
</dbReference>
<reference evidence="8 9" key="1">
    <citation type="submission" date="2013-04" db="EMBL/GenBank/DDBJ databases">
        <title>The Genome Sequence of Sutterella wadsworthensis HGA0223.</title>
        <authorList>
            <consortium name="The Broad Institute Genomics Platform"/>
            <person name="Earl A."/>
            <person name="Ward D."/>
            <person name="Feldgarden M."/>
            <person name="Gevers D."/>
            <person name="Schmidt T.M."/>
            <person name="Dover J."/>
            <person name="Dai D."/>
            <person name="Walker B."/>
            <person name="Young S."/>
            <person name="Zeng Q."/>
            <person name="Gargeya S."/>
            <person name="Fitzgerald M."/>
            <person name="Haas B."/>
            <person name="Abouelleil A."/>
            <person name="Allen A.W."/>
            <person name="Alvarado L."/>
            <person name="Arachchi H.M."/>
            <person name="Berlin A.M."/>
            <person name="Chapman S.B."/>
            <person name="Gainer-Dewar J."/>
            <person name="Goldberg J."/>
            <person name="Griggs A."/>
            <person name="Gujja S."/>
            <person name="Hansen M."/>
            <person name="Howarth C."/>
            <person name="Imamovic A."/>
            <person name="Ireland A."/>
            <person name="Larimer J."/>
            <person name="McCowan C."/>
            <person name="Murphy C."/>
            <person name="Pearson M."/>
            <person name="Poon T.W."/>
            <person name="Priest M."/>
            <person name="Roberts A."/>
            <person name="Saif S."/>
            <person name="Shea T."/>
            <person name="Sisk P."/>
            <person name="Sykes S."/>
            <person name="Wortman J."/>
            <person name="Nusbaum C."/>
            <person name="Birren B."/>
        </authorList>
    </citation>
    <scope>NUCLEOTIDE SEQUENCE [LARGE SCALE GENOMIC DNA]</scope>
    <source>
        <strain evidence="8 9">HGA0223</strain>
    </source>
</reference>
<keyword evidence="9" id="KW-1185">Reference proteome</keyword>
<feature type="transmembrane region" description="Helical" evidence="7">
    <location>
        <begin position="144"/>
        <end position="160"/>
    </location>
</feature>
<feature type="transmembrane region" description="Helical" evidence="7">
    <location>
        <begin position="12"/>
        <end position="32"/>
    </location>
</feature>
<comment type="similarity">
    <text evidence="2">Belongs to the Rht family.</text>
</comment>
<dbReference type="PIRSF" id="PIRSF006324">
    <property type="entry name" value="LeuE"/>
    <property type="match status" value="1"/>
</dbReference>
<evidence type="ECO:0000256" key="4">
    <source>
        <dbReference type="ARBA" id="ARBA00022692"/>
    </source>
</evidence>
<name>S3BF98_9BURK</name>
<dbReference type="HOGENOM" id="CLU_079569_3_1_4"/>
<comment type="subcellular location">
    <subcellularLocation>
        <location evidence="1">Cell membrane</location>
        <topology evidence="1">Multi-pass membrane protein</topology>
    </subcellularLocation>
</comment>
<evidence type="ECO:0000256" key="5">
    <source>
        <dbReference type="ARBA" id="ARBA00022989"/>
    </source>
</evidence>
<evidence type="ECO:0000256" key="1">
    <source>
        <dbReference type="ARBA" id="ARBA00004651"/>
    </source>
</evidence>
<feature type="transmembrane region" description="Helical" evidence="7">
    <location>
        <begin position="166"/>
        <end position="192"/>
    </location>
</feature>
<dbReference type="PANTHER" id="PTHR30086">
    <property type="entry name" value="ARGININE EXPORTER PROTEIN ARGO"/>
    <property type="match status" value="1"/>
</dbReference>
<evidence type="ECO:0008006" key="10">
    <source>
        <dbReference type="Google" id="ProtNLM"/>
    </source>
</evidence>
<keyword evidence="3" id="KW-1003">Cell membrane</keyword>
<keyword evidence="4 7" id="KW-0812">Transmembrane</keyword>
<dbReference type="eggNOG" id="COG1280">
    <property type="taxonomic scope" value="Bacteria"/>
</dbReference>
<dbReference type="Pfam" id="PF01810">
    <property type="entry name" value="LysE"/>
    <property type="match status" value="1"/>
</dbReference>
<evidence type="ECO:0000256" key="6">
    <source>
        <dbReference type="ARBA" id="ARBA00023136"/>
    </source>
</evidence>
<dbReference type="GO" id="GO:0015820">
    <property type="term" value="P:L-leucine transport"/>
    <property type="evidence" value="ECO:0007669"/>
    <property type="project" value="TreeGrafter"/>
</dbReference>
<gene>
    <name evidence="8" type="ORF">HMPREF1476_00799</name>
</gene>
<evidence type="ECO:0000313" key="9">
    <source>
        <dbReference type="Proteomes" id="UP000014400"/>
    </source>
</evidence>
<dbReference type="AlphaFoldDB" id="S3BF98"/>
<dbReference type="EMBL" id="ATCF01000012">
    <property type="protein sequence ID" value="EPD99993.1"/>
    <property type="molecule type" value="Genomic_DNA"/>
</dbReference>
<dbReference type="GO" id="GO:0015190">
    <property type="term" value="F:L-leucine transmembrane transporter activity"/>
    <property type="evidence" value="ECO:0007669"/>
    <property type="project" value="TreeGrafter"/>
</dbReference>
<organism evidence="8 9">
    <name type="scientific">Sutterella wadsworthensis HGA0223</name>
    <dbReference type="NCBI Taxonomy" id="1203554"/>
    <lineage>
        <taxon>Bacteria</taxon>
        <taxon>Pseudomonadati</taxon>
        <taxon>Pseudomonadota</taxon>
        <taxon>Betaproteobacteria</taxon>
        <taxon>Burkholderiales</taxon>
        <taxon>Sutterellaceae</taxon>
        <taxon>Sutterella</taxon>
    </lineage>
</organism>
<feature type="transmembrane region" description="Helical" evidence="7">
    <location>
        <begin position="75"/>
        <end position="96"/>
    </location>
</feature>
<keyword evidence="5 7" id="KW-1133">Transmembrane helix</keyword>
<dbReference type="STRING" id="1203554.HMPREF1476_00799"/>